<accession>A0AA38FR29</accession>
<protein>
    <submittedName>
        <fullName evidence="1">Uncharacterized protein</fullName>
    </submittedName>
</protein>
<organism evidence="1 2">
    <name type="scientific">Taxus chinensis</name>
    <name type="common">Chinese yew</name>
    <name type="synonym">Taxus wallichiana var. chinensis</name>
    <dbReference type="NCBI Taxonomy" id="29808"/>
    <lineage>
        <taxon>Eukaryota</taxon>
        <taxon>Viridiplantae</taxon>
        <taxon>Streptophyta</taxon>
        <taxon>Embryophyta</taxon>
        <taxon>Tracheophyta</taxon>
        <taxon>Spermatophyta</taxon>
        <taxon>Pinopsida</taxon>
        <taxon>Pinidae</taxon>
        <taxon>Conifers II</taxon>
        <taxon>Cupressales</taxon>
        <taxon>Taxaceae</taxon>
        <taxon>Taxus</taxon>
    </lineage>
</organism>
<dbReference type="EMBL" id="JAHRHJ020000007">
    <property type="protein sequence ID" value="KAH9308655.1"/>
    <property type="molecule type" value="Genomic_DNA"/>
</dbReference>
<reference evidence="1 2" key="1">
    <citation type="journal article" date="2021" name="Nat. Plants">
        <title>The Taxus genome provides insights into paclitaxel biosynthesis.</title>
        <authorList>
            <person name="Xiong X."/>
            <person name="Gou J."/>
            <person name="Liao Q."/>
            <person name="Li Y."/>
            <person name="Zhou Q."/>
            <person name="Bi G."/>
            <person name="Li C."/>
            <person name="Du R."/>
            <person name="Wang X."/>
            <person name="Sun T."/>
            <person name="Guo L."/>
            <person name="Liang H."/>
            <person name="Lu P."/>
            <person name="Wu Y."/>
            <person name="Zhang Z."/>
            <person name="Ro D.K."/>
            <person name="Shang Y."/>
            <person name="Huang S."/>
            <person name="Yan J."/>
        </authorList>
    </citation>
    <scope>NUCLEOTIDE SEQUENCE [LARGE SCALE GENOMIC DNA]</scope>
    <source>
        <strain evidence="1">Ta-2019</strain>
    </source>
</reference>
<feature type="non-terminal residue" evidence="1">
    <location>
        <position position="53"/>
    </location>
</feature>
<keyword evidence="2" id="KW-1185">Reference proteome</keyword>
<dbReference type="AlphaFoldDB" id="A0AA38FR29"/>
<dbReference type="Proteomes" id="UP000824469">
    <property type="component" value="Unassembled WGS sequence"/>
</dbReference>
<comment type="caution">
    <text evidence="1">The sequence shown here is derived from an EMBL/GenBank/DDBJ whole genome shotgun (WGS) entry which is preliminary data.</text>
</comment>
<gene>
    <name evidence="1" type="ORF">KI387_036566</name>
</gene>
<name>A0AA38FR29_TAXCH</name>
<evidence type="ECO:0000313" key="2">
    <source>
        <dbReference type="Proteomes" id="UP000824469"/>
    </source>
</evidence>
<evidence type="ECO:0000313" key="1">
    <source>
        <dbReference type="EMBL" id="KAH9308655.1"/>
    </source>
</evidence>
<sequence>MNTKNEESRKNEEDAVIKRRKLQVEANWKKRKKEDLLCILHFSPHGEYDAEAS</sequence>
<proteinExistence type="predicted"/>